<evidence type="ECO:0000256" key="1">
    <source>
        <dbReference type="ARBA" id="ARBA00022603"/>
    </source>
</evidence>
<dbReference type="InterPro" id="IPR038459">
    <property type="entry name" value="MT_TRM10-typ_sf"/>
</dbReference>
<dbReference type="GO" id="GO:0000049">
    <property type="term" value="F:tRNA binding"/>
    <property type="evidence" value="ECO:0007669"/>
    <property type="project" value="TreeGrafter"/>
</dbReference>
<dbReference type="InterPro" id="IPR047911">
    <property type="entry name" value="Trm10_B_MTase_dom"/>
</dbReference>
<feature type="domain" description="SAM-dependent MTase TRM10-type" evidence="10">
    <location>
        <begin position="126"/>
        <end position="321"/>
    </location>
</feature>
<comment type="function">
    <text evidence="8">S-adenosyl-L-methionine-dependent guanine N(1)-methyltransferase that catalyzes the formation of N(1)-methylguanine at position 9 (m1G9) in tRNAs. Probably not able to catalyze formation of N(1)-methyladenine at position 9 (m1A9) in tRNAs.</text>
</comment>
<dbReference type="PANTHER" id="PTHR13563:SF19">
    <property type="entry name" value="TRNA METHYLTRANSFERASE 10 HOMOLOG B"/>
    <property type="match status" value="1"/>
</dbReference>
<evidence type="ECO:0000256" key="7">
    <source>
        <dbReference type="ARBA" id="ARBA00035725"/>
    </source>
</evidence>
<dbReference type="CDD" id="cd18100">
    <property type="entry name" value="Trm10euk_B"/>
    <property type="match status" value="1"/>
</dbReference>
<keyword evidence="3" id="KW-0949">S-adenosyl-L-methionine</keyword>
<dbReference type="OrthoDB" id="278300at2759"/>
<keyword evidence="2" id="KW-0808">Transferase</keyword>
<evidence type="ECO:0000256" key="4">
    <source>
        <dbReference type="ARBA" id="ARBA00023054"/>
    </source>
</evidence>
<dbReference type="Proteomes" id="UP000005408">
    <property type="component" value="Unassembled WGS sequence"/>
</dbReference>
<reference evidence="11" key="1">
    <citation type="submission" date="2022-08" db="UniProtKB">
        <authorList>
            <consortium name="EnsemblMetazoa"/>
        </authorList>
    </citation>
    <scope>IDENTIFICATION</scope>
    <source>
        <strain evidence="11">05x7-T-G4-1.051#20</strain>
    </source>
</reference>
<keyword evidence="1" id="KW-0489">Methyltransferase</keyword>
<dbReference type="PANTHER" id="PTHR13563">
    <property type="entry name" value="TRNA (GUANINE-9-) METHYLTRANSFERASE"/>
    <property type="match status" value="1"/>
</dbReference>
<evidence type="ECO:0000256" key="3">
    <source>
        <dbReference type="ARBA" id="ARBA00022691"/>
    </source>
</evidence>
<evidence type="ECO:0000313" key="12">
    <source>
        <dbReference type="Proteomes" id="UP000005408"/>
    </source>
</evidence>
<evidence type="ECO:0000256" key="6">
    <source>
        <dbReference type="ARBA" id="ARBA00035712"/>
    </source>
</evidence>
<evidence type="ECO:0000256" key="2">
    <source>
        <dbReference type="ARBA" id="ARBA00022679"/>
    </source>
</evidence>
<feature type="region of interest" description="Disordered" evidence="9">
    <location>
        <begin position="88"/>
        <end position="119"/>
    </location>
</feature>
<dbReference type="OMA" id="ALQAWFP"/>
<protein>
    <recommendedName>
        <fullName evidence="5">tRNA methyltransferase 10 homolog B</fullName>
    </recommendedName>
    <alternativeName>
        <fullName evidence="6">RNA (guanine-9-)-methyltransferase domain-containing protein 3</fullName>
    </alternativeName>
    <alternativeName>
        <fullName evidence="7">tRNA (guanine(9)-N(1))-methyltransferase TRMT10B</fullName>
    </alternativeName>
</protein>
<evidence type="ECO:0000256" key="8">
    <source>
        <dbReference type="ARBA" id="ARBA00045240"/>
    </source>
</evidence>
<dbReference type="GO" id="GO:0002939">
    <property type="term" value="P:tRNA N1-guanine methylation"/>
    <property type="evidence" value="ECO:0007669"/>
    <property type="project" value="TreeGrafter"/>
</dbReference>
<dbReference type="Gene3D" id="3.40.1280.30">
    <property type="match status" value="1"/>
</dbReference>
<keyword evidence="12" id="KW-1185">Reference proteome</keyword>
<dbReference type="GO" id="GO:0005654">
    <property type="term" value="C:nucleoplasm"/>
    <property type="evidence" value="ECO:0007669"/>
    <property type="project" value="TreeGrafter"/>
</dbReference>
<name>A0A8W8KMC1_MAGGI</name>
<dbReference type="EnsemblMetazoa" id="G24226.5">
    <property type="protein sequence ID" value="G24226.5:cds"/>
    <property type="gene ID" value="G24226"/>
</dbReference>
<evidence type="ECO:0000256" key="9">
    <source>
        <dbReference type="SAM" id="MobiDB-lite"/>
    </source>
</evidence>
<proteinExistence type="predicted"/>
<dbReference type="PROSITE" id="PS51675">
    <property type="entry name" value="SAM_MT_TRM10"/>
    <property type="match status" value="1"/>
</dbReference>
<feature type="compositionally biased region" description="Basic and acidic residues" evidence="9">
    <location>
        <begin position="31"/>
        <end position="41"/>
    </location>
</feature>
<dbReference type="EnsemblMetazoa" id="G24226.7">
    <property type="protein sequence ID" value="G24226.7:cds"/>
    <property type="gene ID" value="G24226"/>
</dbReference>
<keyword evidence="4" id="KW-0175">Coiled coil</keyword>
<evidence type="ECO:0000313" key="11">
    <source>
        <dbReference type="EnsemblMetazoa" id="G24226.7:cds"/>
    </source>
</evidence>
<evidence type="ECO:0000259" key="10">
    <source>
        <dbReference type="PROSITE" id="PS51675"/>
    </source>
</evidence>
<dbReference type="InterPro" id="IPR007356">
    <property type="entry name" value="tRNA_m1G_MeTrfase_euk"/>
</dbReference>
<feature type="region of interest" description="Disordered" evidence="9">
    <location>
        <begin position="1"/>
        <end position="76"/>
    </location>
</feature>
<accession>A0A8W8KMC1</accession>
<dbReference type="GO" id="GO:0008168">
    <property type="term" value="F:methyltransferase activity"/>
    <property type="evidence" value="ECO:0007669"/>
    <property type="project" value="UniProtKB-KW"/>
</dbReference>
<organism evidence="11 12">
    <name type="scientific">Magallana gigas</name>
    <name type="common">Pacific oyster</name>
    <name type="synonym">Crassostrea gigas</name>
    <dbReference type="NCBI Taxonomy" id="29159"/>
    <lineage>
        <taxon>Eukaryota</taxon>
        <taxon>Metazoa</taxon>
        <taxon>Spiralia</taxon>
        <taxon>Lophotrochozoa</taxon>
        <taxon>Mollusca</taxon>
        <taxon>Bivalvia</taxon>
        <taxon>Autobranchia</taxon>
        <taxon>Pteriomorphia</taxon>
        <taxon>Ostreida</taxon>
        <taxon>Ostreoidea</taxon>
        <taxon>Ostreidae</taxon>
        <taxon>Magallana</taxon>
    </lineage>
</organism>
<evidence type="ECO:0000256" key="5">
    <source>
        <dbReference type="ARBA" id="ARBA00035688"/>
    </source>
</evidence>
<sequence length="324" mass="37561">MCDIEENETQNNDSGSRNKDKSKNESPATMIKEKSEDEILEVKSSSDCNGVTRDQFDAPDKTVATELKRLPRSQKKRLKQELAMQRKKEMRKEKRQLQKLKMKEKAKKEKKEAMVQPTRKELREEIKSKLEAAMICGQRICIDLSMENTMTSKEKNKLAQQLCRLYGVNKKADTPAHVYFAGFDKNGELYQECIQKIDGFEKYQVEMTEVPVLELFDTNDIIYLTPDATDMLEELDKDKVYVIGGIVDESVIKNLSKQRADAANIPTYRLPIDRYMRRKDQIHFSQILAINQVFEILVTYLSSKNWRAALSRGVPERKGYVLKD</sequence>
<dbReference type="InterPro" id="IPR028564">
    <property type="entry name" value="MT_TRM10-typ"/>
</dbReference>
<dbReference type="AlphaFoldDB" id="A0A8W8KMC1"/>